<dbReference type="RefSeq" id="XP_021811720.1">
    <property type="nucleotide sequence ID" value="XM_021956028.1"/>
</dbReference>
<dbReference type="Pfam" id="PF00665">
    <property type="entry name" value="rve"/>
    <property type="match status" value="1"/>
</dbReference>
<keyword evidence="5" id="KW-0378">Hydrolase</keyword>
<sequence length="728" mass="81814">MSRAPLLSTPLPGEELILYLSVSATALSSVLIRKPNGIELPIFYISHALQDAEIRYPELEKLAYALVLSARKLRPYFQAHSVTVLTNQPLRQILQRPETSGRLVKWAIELGEFDIRYHPRPAEKGQAVADFISELTASEGPVSKDAASDSSSTVPVAHPTEGIFNPSIPLWTLYVDGSSNRQGSEAGLVLKAPDQTTIEYAIRFQFRTSNNEAEYEALLAGLRLAKEMGAQQLRICSDSQLVVNQILTEFEAKDTSMVAYLTHARRLLHHFTAYQVQQIPRSENSHADALSRLASAIDDNIGRHVPIEVLTRRSTTDLEVHAVRQDPSWMDPIHAYLANGTLPDNKSDATTIRRRSARYLLLNQILYQRRLLHHFTAYQVQQIPRSENSHADALSRLASAIDDNIGRHVPIEVLTRRSTTDLEVHAVRQDPSWMDPIHAYLANGIAQWGLDLIGPMPQGKGQVKFAIVAVDYFTKWTEAEALATITAARVEHFVWKNIICRFGLPNAIITDNGKQFDSSQFRHLCHRFGINLFFASPAHPQSNCQVEAINKIITKTLKKKLGTAKGAWPDLLPEALWAINTSYRRSTGETPFSLAFGSEAVVPVEINAPSCRTASYEPEQNEAQLTLNLDLIEEHRSQAQLRNAAYKQRTSRYYDSRVRRRSFKVGDWVLRKISLATKDSNEGTLGPSWEGPYEVVTICRPGTYRLRGTDGQTLGHPWNVAHLKYYYK</sequence>
<evidence type="ECO:0000313" key="10">
    <source>
        <dbReference type="RefSeq" id="XP_021811720.1"/>
    </source>
</evidence>
<keyword evidence="3" id="KW-0540">Nuclease</keyword>
<evidence type="ECO:0000256" key="1">
    <source>
        <dbReference type="ARBA" id="ARBA00022679"/>
    </source>
</evidence>
<dbReference type="GO" id="GO:0003964">
    <property type="term" value="F:RNA-directed DNA polymerase activity"/>
    <property type="evidence" value="ECO:0007669"/>
    <property type="project" value="UniProtKB-KW"/>
</dbReference>
<reference evidence="10" key="1">
    <citation type="submission" date="2025-08" db="UniProtKB">
        <authorList>
            <consortium name="RefSeq"/>
        </authorList>
    </citation>
    <scope>IDENTIFICATION</scope>
</reference>
<keyword evidence="9" id="KW-1185">Reference proteome</keyword>
<evidence type="ECO:0000256" key="2">
    <source>
        <dbReference type="ARBA" id="ARBA00022695"/>
    </source>
</evidence>
<evidence type="ECO:0000256" key="4">
    <source>
        <dbReference type="ARBA" id="ARBA00022759"/>
    </source>
</evidence>
<dbReference type="Gene3D" id="3.30.420.10">
    <property type="entry name" value="Ribonuclease H-like superfamily/Ribonuclease H"/>
    <property type="match status" value="2"/>
</dbReference>
<evidence type="ECO:0000256" key="6">
    <source>
        <dbReference type="ARBA" id="ARBA00022918"/>
    </source>
</evidence>
<dbReference type="GO" id="GO:0015074">
    <property type="term" value="P:DNA integration"/>
    <property type="evidence" value="ECO:0007669"/>
    <property type="project" value="InterPro"/>
</dbReference>
<dbReference type="GeneID" id="110754904"/>
<keyword evidence="2" id="KW-0548">Nucleotidyltransferase</keyword>
<dbReference type="GO" id="GO:0004523">
    <property type="term" value="F:RNA-DNA hybrid ribonuclease activity"/>
    <property type="evidence" value="ECO:0007669"/>
    <property type="project" value="InterPro"/>
</dbReference>
<evidence type="ECO:0000256" key="5">
    <source>
        <dbReference type="ARBA" id="ARBA00022801"/>
    </source>
</evidence>
<dbReference type="GO" id="GO:0003676">
    <property type="term" value="F:nucleic acid binding"/>
    <property type="evidence" value="ECO:0007669"/>
    <property type="project" value="InterPro"/>
</dbReference>
<dbReference type="PANTHER" id="PTHR48475">
    <property type="entry name" value="RIBONUCLEASE H"/>
    <property type="match status" value="1"/>
</dbReference>
<dbReference type="InterPro" id="IPR012337">
    <property type="entry name" value="RNaseH-like_sf"/>
</dbReference>
<dbReference type="InterPro" id="IPR043502">
    <property type="entry name" value="DNA/RNA_pol_sf"/>
</dbReference>
<dbReference type="SUPFAM" id="SSF53098">
    <property type="entry name" value="Ribonuclease H-like"/>
    <property type="match status" value="2"/>
</dbReference>
<dbReference type="PROSITE" id="PS50879">
    <property type="entry name" value="RNASE_H_1"/>
    <property type="match status" value="1"/>
</dbReference>
<keyword evidence="1" id="KW-0808">Transferase</keyword>
<protein>
    <submittedName>
        <fullName evidence="10">Uncharacterized protein LOC110754904</fullName>
    </submittedName>
</protein>
<dbReference type="Pfam" id="PF17917">
    <property type="entry name" value="RT_RNaseH"/>
    <property type="match status" value="1"/>
</dbReference>
<dbReference type="AlphaFoldDB" id="A0A6P5S3Z6"/>
<dbReference type="InterPro" id="IPR002156">
    <property type="entry name" value="RNaseH_domain"/>
</dbReference>
<keyword evidence="6" id="KW-0695">RNA-directed DNA polymerase</keyword>
<organism evidence="9 10">
    <name type="scientific">Prunus avium</name>
    <name type="common">Cherry</name>
    <name type="synonym">Cerasus avium</name>
    <dbReference type="NCBI Taxonomy" id="42229"/>
    <lineage>
        <taxon>Eukaryota</taxon>
        <taxon>Viridiplantae</taxon>
        <taxon>Streptophyta</taxon>
        <taxon>Embryophyta</taxon>
        <taxon>Tracheophyta</taxon>
        <taxon>Spermatophyta</taxon>
        <taxon>Magnoliopsida</taxon>
        <taxon>eudicotyledons</taxon>
        <taxon>Gunneridae</taxon>
        <taxon>Pentapetalae</taxon>
        <taxon>rosids</taxon>
        <taxon>fabids</taxon>
        <taxon>Rosales</taxon>
        <taxon>Rosaceae</taxon>
        <taxon>Amygdaloideae</taxon>
        <taxon>Amygdaleae</taxon>
        <taxon>Prunus</taxon>
    </lineage>
</organism>
<dbReference type="SUPFAM" id="SSF56672">
    <property type="entry name" value="DNA/RNA polymerases"/>
    <property type="match status" value="1"/>
</dbReference>
<evidence type="ECO:0000313" key="9">
    <source>
        <dbReference type="Proteomes" id="UP000515124"/>
    </source>
</evidence>
<dbReference type="KEGG" id="pavi:110754904"/>
<dbReference type="Proteomes" id="UP000515124">
    <property type="component" value="Unplaced"/>
</dbReference>
<gene>
    <name evidence="10" type="primary">LOC110754904</name>
</gene>
<dbReference type="PROSITE" id="PS50994">
    <property type="entry name" value="INTEGRASE"/>
    <property type="match status" value="1"/>
</dbReference>
<dbReference type="InterPro" id="IPR001584">
    <property type="entry name" value="Integrase_cat-core"/>
</dbReference>
<dbReference type="PANTHER" id="PTHR48475:SF2">
    <property type="entry name" value="RIBONUCLEASE H"/>
    <property type="match status" value="1"/>
</dbReference>
<keyword evidence="4" id="KW-0255">Endonuclease</keyword>
<feature type="domain" description="Integrase catalytic" evidence="8">
    <location>
        <begin position="432"/>
        <end position="599"/>
    </location>
</feature>
<dbReference type="CDD" id="cd09279">
    <property type="entry name" value="RNase_HI_like"/>
    <property type="match status" value="1"/>
</dbReference>
<feature type="domain" description="RNase H type-1" evidence="7">
    <location>
        <begin position="167"/>
        <end position="296"/>
    </location>
</feature>
<evidence type="ECO:0000259" key="7">
    <source>
        <dbReference type="PROSITE" id="PS50879"/>
    </source>
</evidence>
<proteinExistence type="predicted"/>
<evidence type="ECO:0000256" key="3">
    <source>
        <dbReference type="ARBA" id="ARBA00022722"/>
    </source>
</evidence>
<name>A0A6P5S3Z6_PRUAV</name>
<dbReference type="InterPro" id="IPR041373">
    <property type="entry name" value="RT_RNaseH"/>
</dbReference>
<accession>A0A6P5S3Z6</accession>
<dbReference type="Pfam" id="PF13456">
    <property type="entry name" value="RVT_3"/>
    <property type="match status" value="1"/>
</dbReference>
<evidence type="ECO:0000259" key="8">
    <source>
        <dbReference type="PROSITE" id="PS50994"/>
    </source>
</evidence>
<dbReference type="InterPro" id="IPR036397">
    <property type="entry name" value="RNaseH_sf"/>
</dbReference>